<dbReference type="GO" id="GO:0051213">
    <property type="term" value="F:dioxygenase activity"/>
    <property type="evidence" value="ECO:0007669"/>
    <property type="project" value="UniProtKB-KW"/>
</dbReference>
<gene>
    <name evidence="5" type="ORF">ACIB24_04150</name>
</gene>
<evidence type="ECO:0000256" key="3">
    <source>
        <dbReference type="RuleBase" id="RU003682"/>
    </source>
</evidence>
<keyword evidence="5" id="KW-0223">Dioxygenase</keyword>
<dbReference type="Gene3D" id="2.60.120.330">
    <property type="entry name" value="B-lactam Antibiotic, Isopenicillin N Synthase, Chain"/>
    <property type="match status" value="1"/>
</dbReference>
<feature type="domain" description="Fe2OG dioxygenase" evidence="4">
    <location>
        <begin position="180"/>
        <end position="290"/>
    </location>
</feature>
<sequence length="328" mass="35888">MSTPDIPLIDISTWRTGTPEQRVELATRLDRAMQDSGFFMVSNHGVSAELMQQIRDASKRFFALPSATKRPYAAKVGGRGWLAKGEEANAFYGEEADADKPDLKESLTVGRPAAELSAGVDPAIVEAWFEPNVFPTEVPELEALVAEYTTATRALYVELLQVLATALGLDEDFFAGRVSNAPYTFNINRYPPLTETETPAEGQFRVGPHTDWGILTILDRQVGYGGLQVQTRDGEWADAPAVPGAFTVNIADMLARWTGDRWRSTRHRVLPPSDQAPDEELISLILFCEADMDTRIEPLPAPIGGGVDYPAITAGDYLLERTLAASTS</sequence>
<protein>
    <submittedName>
        <fullName evidence="5">Isopenicillin N synthase family dioxygenase</fullName>
    </submittedName>
</protein>
<keyword evidence="2" id="KW-0045">Antibiotic biosynthesis</keyword>
<keyword evidence="6" id="KW-1185">Reference proteome</keyword>
<name>A0ABW8AIR2_9ACTN</name>
<organism evidence="5 6">
    <name type="scientific">Spongisporangium articulatum</name>
    <dbReference type="NCBI Taxonomy" id="3362603"/>
    <lineage>
        <taxon>Bacteria</taxon>
        <taxon>Bacillati</taxon>
        <taxon>Actinomycetota</taxon>
        <taxon>Actinomycetes</taxon>
        <taxon>Kineosporiales</taxon>
        <taxon>Kineosporiaceae</taxon>
        <taxon>Spongisporangium</taxon>
    </lineage>
</organism>
<dbReference type="InterPro" id="IPR026992">
    <property type="entry name" value="DIOX_N"/>
</dbReference>
<reference evidence="5 6" key="1">
    <citation type="submission" date="2024-10" db="EMBL/GenBank/DDBJ databases">
        <title>The Natural Products Discovery Center: Release of the First 8490 Sequenced Strains for Exploring Actinobacteria Biosynthetic Diversity.</title>
        <authorList>
            <person name="Kalkreuter E."/>
            <person name="Kautsar S.A."/>
            <person name="Yang D."/>
            <person name="Bader C.D."/>
            <person name="Teijaro C.N."/>
            <person name="Fluegel L."/>
            <person name="Davis C.M."/>
            <person name="Simpson J.R."/>
            <person name="Lauterbach L."/>
            <person name="Steele A.D."/>
            <person name="Gui C."/>
            <person name="Meng S."/>
            <person name="Li G."/>
            <person name="Viehrig K."/>
            <person name="Ye F."/>
            <person name="Su P."/>
            <person name="Kiefer A.F."/>
            <person name="Nichols A."/>
            <person name="Cepeda A.J."/>
            <person name="Yan W."/>
            <person name="Fan B."/>
            <person name="Jiang Y."/>
            <person name="Adhikari A."/>
            <person name="Zheng C.-J."/>
            <person name="Schuster L."/>
            <person name="Cowan T.M."/>
            <person name="Smanski M.J."/>
            <person name="Chevrette M.G."/>
            <person name="De Carvalho L.P.S."/>
            <person name="Shen B."/>
        </authorList>
    </citation>
    <scope>NUCLEOTIDE SEQUENCE [LARGE SCALE GENOMIC DNA]</scope>
    <source>
        <strain evidence="5 6">NPDC049639</strain>
    </source>
</reference>
<comment type="similarity">
    <text evidence="3">Belongs to the iron/ascorbate-dependent oxidoreductase family.</text>
</comment>
<evidence type="ECO:0000313" key="5">
    <source>
        <dbReference type="EMBL" id="MFI7586245.1"/>
    </source>
</evidence>
<dbReference type="InterPro" id="IPR027443">
    <property type="entry name" value="IPNS-like_sf"/>
</dbReference>
<dbReference type="PROSITE" id="PS51471">
    <property type="entry name" value="FE2OG_OXY"/>
    <property type="match status" value="1"/>
</dbReference>
<evidence type="ECO:0000256" key="2">
    <source>
        <dbReference type="ARBA" id="ARBA00023194"/>
    </source>
</evidence>
<accession>A0ABW8AIR2</accession>
<dbReference type="InterPro" id="IPR044861">
    <property type="entry name" value="IPNS-like_FE2OG_OXY"/>
</dbReference>
<dbReference type="SUPFAM" id="SSF51197">
    <property type="entry name" value="Clavaminate synthase-like"/>
    <property type="match status" value="1"/>
</dbReference>
<keyword evidence="3" id="KW-0560">Oxidoreductase</keyword>
<dbReference type="Proteomes" id="UP001612915">
    <property type="component" value="Unassembled WGS sequence"/>
</dbReference>
<dbReference type="EMBL" id="JBITLV010000001">
    <property type="protein sequence ID" value="MFI7586245.1"/>
    <property type="molecule type" value="Genomic_DNA"/>
</dbReference>
<dbReference type="Pfam" id="PF03171">
    <property type="entry name" value="2OG-FeII_Oxy"/>
    <property type="match status" value="1"/>
</dbReference>
<dbReference type="PANTHER" id="PTHR47990">
    <property type="entry name" value="2-OXOGLUTARATE (2OG) AND FE(II)-DEPENDENT OXYGENASE SUPERFAMILY PROTEIN-RELATED"/>
    <property type="match status" value="1"/>
</dbReference>
<dbReference type="PRINTS" id="PR00682">
    <property type="entry name" value="IPNSYNTHASE"/>
</dbReference>
<comment type="caution">
    <text evidence="5">The sequence shown here is derived from an EMBL/GenBank/DDBJ whole genome shotgun (WGS) entry which is preliminary data.</text>
</comment>
<dbReference type="InterPro" id="IPR050231">
    <property type="entry name" value="Iron_ascorbate_oxido_reductase"/>
</dbReference>
<dbReference type="RefSeq" id="WP_398275553.1">
    <property type="nucleotide sequence ID" value="NZ_JBITLV010000001.1"/>
</dbReference>
<evidence type="ECO:0000259" key="4">
    <source>
        <dbReference type="PROSITE" id="PS51471"/>
    </source>
</evidence>
<proteinExistence type="inferred from homology"/>
<keyword evidence="3" id="KW-0408">Iron</keyword>
<evidence type="ECO:0000313" key="6">
    <source>
        <dbReference type="Proteomes" id="UP001612915"/>
    </source>
</evidence>
<dbReference type="Pfam" id="PF14226">
    <property type="entry name" value="DIOX_N"/>
    <property type="match status" value="1"/>
</dbReference>
<dbReference type="InterPro" id="IPR005123">
    <property type="entry name" value="Oxoglu/Fe-dep_dioxygenase_dom"/>
</dbReference>
<comment type="pathway">
    <text evidence="1">Antibiotic biosynthesis.</text>
</comment>
<keyword evidence="3" id="KW-0479">Metal-binding</keyword>
<evidence type="ECO:0000256" key="1">
    <source>
        <dbReference type="ARBA" id="ARBA00004792"/>
    </source>
</evidence>